<keyword evidence="2" id="KW-0812">Transmembrane</keyword>
<keyword evidence="2" id="KW-1133">Transmembrane helix</keyword>
<reference evidence="4" key="2">
    <citation type="submission" date="2015-01" db="EMBL/GenBank/DDBJ databases">
        <title>Evolutionary Origins and Diversification of the Mycorrhizal Mutualists.</title>
        <authorList>
            <consortium name="DOE Joint Genome Institute"/>
            <consortium name="Mycorrhizal Genomics Consortium"/>
            <person name="Kohler A."/>
            <person name="Kuo A."/>
            <person name="Nagy L.G."/>
            <person name="Floudas D."/>
            <person name="Copeland A."/>
            <person name="Barry K.W."/>
            <person name="Cichocki N."/>
            <person name="Veneault-Fourrey C."/>
            <person name="LaButti K."/>
            <person name="Lindquist E.A."/>
            <person name="Lipzen A."/>
            <person name="Lundell T."/>
            <person name="Morin E."/>
            <person name="Murat C."/>
            <person name="Riley R."/>
            <person name="Ohm R."/>
            <person name="Sun H."/>
            <person name="Tunlid A."/>
            <person name="Henrissat B."/>
            <person name="Grigoriev I.V."/>
            <person name="Hibbett D.S."/>
            <person name="Martin F."/>
        </authorList>
    </citation>
    <scope>NUCLEOTIDE SEQUENCE [LARGE SCALE GENOMIC DNA]</scope>
    <source>
        <strain evidence="4">441</strain>
    </source>
</reference>
<reference evidence="3 4" key="1">
    <citation type="submission" date="2014-04" db="EMBL/GenBank/DDBJ databases">
        <authorList>
            <consortium name="DOE Joint Genome Institute"/>
            <person name="Kuo A."/>
            <person name="Kohler A."/>
            <person name="Costa M.D."/>
            <person name="Nagy L.G."/>
            <person name="Floudas D."/>
            <person name="Copeland A."/>
            <person name="Barry K.W."/>
            <person name="Cichocki N."/>
            <person name="Veneault-Fourrey C."/>
            <person name="LaButti K."/>
            <person name="Lindquist E.A."/>
            <person name="Lipzen A."/>
            <person name="Lundell T."/>
            <person name="Morin E."/>
            <person name="Murat C."/>
            <person name="Sun H."/>
            <person name="Tunlid A."/>
            <person name="Henrissat B."/>
            <person name="Grigoriev I.V."/>
            <person name="Hibbett D.S."/>
            <person name="Martin F."/>
            <person name="Nordberg H.P."/>
            <person name="Cantor M.N."/>
            <person name="Hua S.X."/>
        </authorList>
    </citation>
    <scope>NUCLEOTIDE SEQUENCE [LARGE SCALE GENOMIC DNA]</scope>
    <source>
        <strain evidence="3 4">441</strain>
    </source>
</reference>
<feature type="transmembrane region" description="Helical" evidence="2">
    <location>
        <begin position="149"/>
        <end position="172"/>
    </location>
</feature>
<feature type="region of interest" description="Disordered" evidence="1">
    <location>
        <begin position="222"/>
        <end position="253"/>
    </location>
</feature>
<accession>A0A0C9YTM1</accession>
<feature type="compositionally biased region" description="Low complexity" evidence="1">
    <location>
        <begin position="231"/>
        <end position="241"/>
    </location>
</feature>
<keyword evidence="2" id="KW-0472">Membrane</keyword>
<feature type="transmembrane region" description="Helical" evidence="2">
    <location>
        <begin position="32"/>
        <end position="52"/>
    </location>
</feature>
<dbReference type="EMBL" id="KN833693">
    <property type="protein sequence ID" value="KIK28315.1"/>
    <property type="molecule type" value="Genomic_DNA"/>
</dbReference>
<evidence type="ECO:0000313" key="3">
    <source>
        <dbReference type="EMBL" id="KIK28315.1"/>
    </source>
</evidence>
<feature type="compositionally biased region" description="Polar residues" evidence="1">
    <location>
        <begin position="100"/>
        <end position="131"/>
    </location>
</feature>
<dbReference type="OrthoDB" id="5346979at2759"/>
<dbReference type="AlphaFoldDB" id="A0A0C9YTM1"/>
<evidence type="ECO:0000256" key="2">
    <source>
        <dbReference type="SAM" id="Phobius"/>
    </source>
</evidence>
<gene>
    <name evidence="3" type="ORF">PISMIDRAFT_674029</name>
</gene>
<feature type="region of interest" description="Disordered" evidence="1">
    <location>
        <begin position="287"/>
        <end position="312"/>
    </location>
</feature>
<evidence type="ECO:0000256" key="1">
    <source>
        <dbReference type="SAM" id="MobiDB-lite"/>
    </source>
</evidence>
<proteinExistence type="predicted"/>
<sequence length="312" mass="33462">MPQSTPAPTLNESHPQPTYASVLGISGPVPRWLPVSFLAISSAALVVPVVMLRRYKAGLRAATTTAPRRRGSGTVVIPESRTLGQPVAPPPRIRLRMDASSSLQKLPSSQGSQPSSYATPLSNTRSDTASATVPGEHDNFSGPLYTLKALAVATAIVAASASASMFGVMTYLDVHDTSEFAARMRLWVITTFPFLSGRIHRQPEAKDLEVLTPLFTSKDANRLSDYPRSPPVSSVTLPSSSEMPAHRHRTRPTCEVAESQTRLQAAYDRGGFYALVEAAIKEVEAEAETERVRRAAMAPGNVAEPGTGKNET</sequence>
<organism evidence="3 4">
    <name type="scientific">Pisolithus microcarpus 441</name>
    <dbReference type="NCBI Taxonomy" id="765257"/>
    <lineage>
        <taxon>Eukaryota</taxon>
        <taxon>Fungi</taxon>
        <taxon>Dikarya</taxon>
        <taxon>Basidiomycota</taxon>
        <taxon>Agaricomycotina</taxon>
        <taxon>Agaricomycetes</taxon>
        <taxon>Agaricomycetidae</taxon>
        <taxon>Boletales</taxon>
        <taxon>Sclerodermatineae</taxon>
        <taxon>Pisolithaceae</taxon>
        <taxon>Pisolithus</taxon>
    </lineage>
</organism>
<protein>
    <submittedName>
        <fullName evidence="3">Unplaced genomic scaffold scaffold_9, whole genome shotgun sequence</fullName>
    </submittedName>
</protein>
<dbReference type="HOGENOM" id="CLU_077466_0_0_1"/>
<evidence type="ECO:0000313" key="4">
    <source>
        <dbReference type="Proteomes" id="UP000054018"/>
    </source>
</evidence>
<name>A0A0C9YTM1_9AGAM</name>
<dbReference type="Proteomes" id="UP000054018">
    <property type="component" value="Unassembled WGS sequence"/>
</dbReference>
<keyword evidence="4" id="KW-1185">Reference proteome</keyword>
<feature type="region of interest" description="Disordered" evidence="1">
    <location>
        <begin position="100"/>
        <end position="135"/>
    </location>
</feature>